<dbReference type="InterPro" id="IPR015590">
    <property type="entry name" value="Aldehyde_DH_dom"/>
</dbReference>
<organism evidence="6 7">
    <name type="scientific">Mycobacterium cookii</name>
    <dbReference type="NCBI Taxonomy" id="1775"/>
    <lineage>
        <taxon>Bacteria</taxon>
        <taxon>Bacillati</taxon>
        <taxon>Actinomycetota</taxon>
        <taxon>Actinomycetes</taxon>
        <taxon>Mycobacteriales</taxon>
        <taxon>Mycobacteriaceae</taxon>
        <taxon>Mycobacterium</taxon>
    </lineage>
</organism>
<protein>
    <submittedName>
        <fullName evidence="6">Aldehyde dehydrogenase</fullName>
    </submittedName>
</protein>
<dbReference type="GO" id="GO:0004030">
    <property type="term" value="F:aldehyde dehydrogenase [NAD(P)+] activity"/>
    <property type="evidence" value="ECO:0007669"/>
    <property type="project" value="InterPro"/>
</dbReference>
<dbReference type="InterPro" id="IPR016163">
    <property type="entry name" value="Ald_DH_C"/>
</dbReference>
<keyword evidence="7" id="KW-1185">Reference proteome</keyword>
<dbReference type="GO" id="GO:0006099">
    <property type="term" value="P:tricarboxylic acid cycle"/>
    <property type="evidence" value="ECO:0007669"/>
    <property type="project" value="UniProtKB-KW"/>
</dbReference>
<dbReference type="RefSeq" id="WP_163774453.1">
    <property type="nucleotide sequence ID" value="NZ_AP022569.1"/>
</dbReference>
<evidence type="ECO:0000256" key="1">
    <source>
        <dbReference type="ARBA" id="ARBA00009986"/>
    </source>
</evidence>
<comment type="similarity">
    <text evidence="1">Belongs to the aldehyde dehydrogenase family.</text>
</comment>
<dbReference type="PANTHER" id="PTHR43217">
    <property type="entry name" value="SUCCINATE SEMIALDEHYDE DEHYDROGENASE [NAD(P)+] SAD"/>
    <property type="match status" value="1"/>
</dbReference>
<dbReference type="GO" id="GO:0004777">
    <property type="term" value="F:succinate-semialdehyde dehydrogenase (NAD+) activity"/>
    <property type="evidence" value="ECO:0007669"/>
    <property type="project" value="TreeGrafter"/>
</dbReference>
<reference evidence="6 7" key="1">
    <citation type="journal article" date="2019" name="Emerg. Microbes Infect.">
        <title>Comprehensive subspecies identification of 175 nontuberculous mycobacteria species based on 7547 genomic profiles.</title>
        <authorList>
            <person name="Matsumoto Y."/>
            <person name="Kinjo T."/>
            <person name="Motooka D."/>
            <person name="Nabeya D."/>
            <person name="Jung N."/>
            <person name="Uechi K."/>
            <person name="Horii T."/>
            <person name="Iida T."/>
            <person name="Fujita J."/>
            <person name="Nakamura S."/>
        </authorList>
    </citation>
    <scope>NUCLEOTIDE SEQUENCE [LARGE SCALE GENOMIC DNA]</scope>
    <source>
        <strain evidence="6 7">JCM 12404</strain>
    </source>
</reference>
<dbReference type="PANTHER" id="PTHR43217:SF2">
    <property type="entry name" value="SUCCINATE-SEMIALDEHYDE DEHYDROGENASE [NADP(+)]"/>
    <property type="match status" value="1"/>
</dbReference>
<evidence type="ECO:0000256" key="2">
    <source>
        <dbReference type="ARBA" id="ARBA00022532"/>
    </source>
</evidence>
<proteinExistence type="inferred from homology"/>
<evidence type="ECO:0000313" key="7">
    <source>
        <dbReference type="Proteomes" id="UP000465866"/>
    </source>
</evidence>
<keyword evidence="2" id="KW-0816">Tricarboxylic acid cycle</keyword>
<dbReference type="FunFam" id="3.40.309.10:FF:000058">
    <property type="entry name" value="Succinate-semialdehyde dehydrogenase"/>
    <property type="match status" value="1"/>
</dbReference>
<sequence length="462" mass="49563">MAYQTVNPFNNELVATFDDLTDAEAMNLLAQAQKTFESWSQTSHAERAAVCRRAAAILTERPDEFARLLTLEMGKLYNESLGEVALSADIFNYYADNAEKFLAPERVNTVSVNDNAMLVSAPLGVILGIQPWNFPLYQLARVTAPNLMVGNVVMVKHASNVPQAAAAFERLLLEAGAPEGVYTNLFATKDQINMLIDDARVRGVSLTGSEGAGSVVAARAGKNVKKSTMELGGSDALIVLDDADVDKTVRWALWGRMNNGGQCCVASKRIIVAEEIADEFLEKFTAALAELKAGDPFDEGTTLPPMSSQGAADELNDKIKAAVSAGATAIALGDPVPSTGAFVQPTILTDLNPDNPAYYQEFFGPVALFFRASSEDDAVRLANDSHFGLGGSVFTQDAERGVEVAKRIETGMVFVNHPTWTKPDLPFGGVKLSGYGHELSNIGIQEFVNKKLINVVPIDAPA</sequence>
<dbReference type="Gene3D" id="3.40.605.10">
    <property type="entry name" value="Aldehyde Dehydrogenase, Chain A, domain 1"/>
    <property type="match status" value="1"/>
</dbReference>
<evidence type="ECO:0000256" key="4">
    <source>
        <dbReference type="ARBA" id="ARBA00023002"/>
    </source>
</evidence>
<dbReference type="KEGG" id="mcoo:MCOO_01660"/>
<dbReference type="InterPro" id="IPR016161">
    <property type="entry name" value="Ald_DH/histidinol_DH"/>
</dbReference>
<feature type="domain" description="Aldehyde dehydrogenase" evidence="5">
    <location>
        <begin position="3"/>
        <end position="452"/>
    </location>
</feature>
<accession>A0A7I7KRE1</accession>
<dbReference type="InterPro" id="IPR016162">
    <property type="entry name" value="Ald_DH_N"/>
</dbReference>
<dbReference type="Gene3D" id="3.40.309.10">
    <property type="entry name" value="Aldehyde Dehydrogenase, Chain A, domain 2"/>
    <property type="match status" value="1"/>
</dbReference>
<keyword evidence="4" id="KW-0560">Oxidoreductase</keyword>
<name>A0A7I7KRE1_9MYCO</name>
<dbReference type="SUPFAM" id="SSF53720">
    <property type="entry name" value="ALDH-like"/>
    <property type="match status" value="1"/>
</dbReference>
<dbReference type="Proteomes" id="UP000465866">
    <property type="component" value="Chromosome"/>
</dbReference>
<dbReference type="AlphaFoldDB" id="A0A7I7KRE1"/>
<dbReference type="InterPro" id="IPR044148">
    <property type="entry name" value="ALDH_GabD1-like"/>
</dbReference>
<dbReference type="Pfam" id="PF00171">
    <property type="entry name" value="Aldedh"/>
    <property type="match status" value="1"/>
</dbReference>
<dbReference type="FunFam" id="3.40.605.10:FF:000012">
    <property type="entry name" value="NAD-dependent succinate-semialdehyde dehydrogenase"/>
    <property type="match status" value="1"/>
</dbReference>
<evidence type="ECO:0000256" key="3">
    <source>
        <dbReference type="ARBA" id="ARBA00022857"/>
    </source>
</evidence>
<gene>
    <name evidence="6" type="ORF">MCOO_01660</name>
</gene>
<dbReference type="CDD" id="cd07100">
    <property type="entry name" value="ALDH_SSADH1_GabD1"/>
    <property type="match status" value="1"/>
</dbReference>
<evidence type="ECO:0000313" key="6">
    <source>
        <dbReference type="EMBL" id="BBX44151.1"/>
    </source>
</evidence>
<dbReference type="InterPro" id="IPR047110">
    <property type="entry name" value="GABD/Sad-like"/>
</dbReference>
<dbReference type="EMBL" id="AP022569">
    <property type="protein sequence ID" value="BBX44151.1"/>
    <property type="molecule type" value="Genomic_DNA"/>
</dbReference>
<keyword evidence="3" id="KW-0521">NADP</keyword>
<evidence type="ECO:0000259" key="5">
    <source>
        <dbReference type="Pfam" id="PF00171"/>
    </source>
</evidence>